<proteinExistence type="predicted"/>
<feature type="transmembrane region" description="Helical" evidence="5">
    <location>
        <begin position="142"/>
        <end position="158"/>
    </location>
</feature>
<dbReference type="RefSeq" id="WP_248655134.1">
    <property type="nucleotide sequence ID" value="NZ_CP096658.1"/>
</dbReference>
<sequence>MIASLRARLDALEARVNDALPGPVKVGFLTLYLFSTASADRFDALASRPAWDRWADAGVATLLTLQVGGMALVAGAARQALGRTRATALNDPVNTVALPGVNEFMPLAAAPYVVAGLVVATVVHEAGHALVCRRANVAVTEWGVALLFGVLPLAAYVLPDETIDDASVRTKLRMYAVGAFHNVVVAVVALAVLASPLSAGSPLSAYLTYFGWALTGGSPPTAATVASLGVLTNLAFWLALLNANFALLNALPVSVFDGGRVLALALRASADRFGVPLSPLAESAVVHGASLLAVALVVVAVLGPALPV</sequence>
<gene>
    <name evidence="7" type="ORF">M0R88_01150</name>
</gene>
<dbReference type="EMBL" id="CP096658">
    <property type="protein sequence ID" value="UPW00724.1"/>
    <property type="molecule type" value="Genomic_DNA"/>
</dbReference>
<dbReference type="GO" id="GO:0005737">
    <property type="term" value="C:cytoplasm"/>
    <property type="evidence" value="ECO:0007669"/>
    <property type="project" value="TreeGrafter"/>
</dbReference>
<evidence type="ECO:0000256" key="5">
    <source>
        <dbReference type="SAM" id="Phobius"/>
    </source>
</evidence>
<dbReference type="Pfam" id="PF02163">
    <property type="entry name" value="Peptidase_M50"/>
    <property type="match status" value="1"/>
</dbReference>
<dbReference type="KEGG" id="haxz:M0R88_01150"/>
<keyword evidence="2 5" id="KW-0812">Transmembrane</keyword>
<dbReference type="Proteomes" id="UP000830434">
    <property type="component" value="Chromosome"/>
</dbReference>
<organism evidence="7 8">
    <name type="scientific">Halorussus gelatinilyticus</name>
    <dbReference type="NCBI Taxonomy" id="2937524"/>
    <lineage>
        <taxon>Archaea</taxon>
        <taxon>Methanobacteriati</taxon>
        <taxon>Methanobacteriota</taxon>
        <taxon>Stenosarchaea group</taxon>
        <taxon>Halobacteria</taxon>
        <taxon>Halobacteriales</taxon>
        <taxon>Haladaptataceae</taxon>
        <taxon>Halorussus</taxon>
    </lineage>
</organism>
<evidence type="ECO:0000259" key="6">
    <source>
        <dbReference type="Pfam" id="PF02163"/>
    </source>
</evidence>
<evidence type="ECO:0000256" key="4">
    <source>
        <dbReference type="ARBA" id="ARBA00023136"/>
    </source>
</evidence>
<protein>
    <submittedName>
        <fullName evidence="7">Site-2 protease family protein</fullName>
    </submittedName>
</protein>
<reference evidence="7" key="1">
    <citation type="submission" date="2022-04" db="EMBL/GenBank/DDBJ databases">
        <title>Diverse halophilic archaea isolated from saline environments.</title>
        <authorList>
            <person name="Cui H.-L."/>
        </authorList>
    </citation>
    <scope>NUCLEOTIDE SEQUENCE</scope>
    <source>
        <strain evidence="7">XZYJT40</strain>
    </source>
</reference>
<dbReference type="InterPro" id="IPR001193">
    <property type="entry name" value="MBTPS2"/>
</dbReference>
<comment type="subcellular location">
    <subcellularLocation>
        <location evidence="1">Endomembrane system</location>
        <topology evidence="1">Multi-pass membrane protein</topology>
    </subcellularLocation>
</comment>
<evidence type="ECO:0000256" key="3">
    <source>
        <dbReference type="ARBA" id="ARBA00022989"/>
    </source>
</evidence>
<evidence type="ECO:0000313" key="7">
    <source>
        <dbReference type="EMBL" id="UPW00724.1"/>
    </source>
</evidence>
<feature type="transmembrane region" description="Helical" evidence="5">
    <location>
        <begin position="219"/>
        <end position="240"/>
    </location>
</feature>
<dbReference type="GO" id="GO:0016020">
    <property type="term" value="C:membrane"/>
    <property type="evidence" value="ECO:0007669"/>
    <property type="project" value="InterPro"/>
</dbReference>
<accession>A0A8U0IKI1</accession>
<keyword evidence="8" id="KW-1185">Reference proteome</keyword>
<dbReference type="GO" id="GO:0004222">
    <property type="term" value="F:metalloendopeptidase activity"/>
    <property type="evidence" value="ECO:0007669"/>
    <property type="project" value="InterPro"/>
</dbReference>
<feature type="domain" description="Peptidase M50" evidence="6">
    <location>
        <begin position="113"/>
        <end position="271"/>
    </location>
</feature>
<dbReference type="GeneID" id="72188419"/>
<keyword evidence="7" id="KW-0378">Hydrolase</keyword>
<feature type="transmembrane region" description="Helical" evidence="5">
    <location>
        <begin position="286"/>
        <end position="306"/>
    </location>
</feature>
<dbReference type="PANTHER" id="PTHR13325">
    <property type="entry name" value="PROTEASE M50 MEMBRANE-BOUND TRANSCRIPTION FACTOR SITE 2 PROTEASE"/>
    <property type="match status" value="1"/>
</dbReference>
<evidence type="ECO:0000256" key="2">
    <source>
        <dbReference type="ARBA" id="ARBA00022692"/>
    </source>
</evidence>
<dbReference type="GO" id="GO:0031293">
    <property type="term" value="P:membrane protein intracellular domain proteolysis"/>
    <property type="evidence" value="ECO:0007669"/>
    <property type="project" value="TreeGrafter"/>
</dbReference>
<evidence type="ECO:0000256" key="1">
    <source>
        <dbReference type="ARBA" id="ARBA00004127"/>
    </source>
</evidence>
<keyword evidence="3 5" id="KW-1133">Transmembrane helix</keyword>
<evidence type="ECO:0000313" key="8">
    <source>
        <dbReference type="Proteomes" id="UP000830434"/>
    </source>
</evidence>
<keyword evidence="7" id="KW-0645">Protease</keyword>
<feature type="transmembrane region" description="Helical" evidence="5">
    <location>
        <begin position="179"/>
        <end position="199"/>
    </location>
</feature>
<dbReference type="PANTHER" id="PTHR13325:SF3">
    <property type="entry name" value="MEMBRANE-BOUND TRANSCRIPTION FACTOR SITE-2 PROTEASE"/>
    <property type="match status" value="1"/>
</dbReference>
<keyword evidence="4 5" id="KW-0472">Membrane</keyword>
<dbReference type="GO" id="GO:0012505">
    <property type="term" value="C:endomembrane system"/>
    <property type="evidence" value="ECO:0007669"/>
    <property type="project" value="UniProtKB-SubCell"/>
</dbReference>
<dbReference type="InterPro" id="IPR008915">
    <property type="entry name" value="Peptidase_M50"/>
</dbReference>
<dbReference type="AlphaFoldDB" id="A0A8U0IKI1"/>
<name>A0A8U0IKI1_9EURY</name>